<proteinExistence type="predicted"/>
<feature type="region of interest" description="Disordered" evidence="1">
    <location>
        <begin position="278"/>
        <end position="344"/>
    </location>
</feature>
<accession>A0A834SE86</accession>
<gene>
    <name evidence="2" type="ORF">G2W53_040862</name>
</gene>
<evidence type="ECO:0000313" key="2">
    <source>
        <dbReference type="EMBL" id="KAF7801751.1"/>
    </source>
</evidence>
<organism evidence="2 3">
    <name type="scientific">Senna tora</name>
    <dbReference type="NCBI Taxonomy" id="362788"/>
    <lineage>
        <taxon>Eukaryota</taxon>
        <taxon>Viridiplantae</taxon>
        <taxon>Streptophyta</taxon>
        <taxon>Embryophyta</taxon>
        <taxon>Tracheophyta</taxon>
        <taxon>Spermatophyta</taxon>
        <taxon>Magnoliopsida</taxon>
        <taxon>eudicotyledons</taxon>
        <taxon>Gunneridae</taxon>
        <taxon>Pentapetalae</taxon>
        <taxon>rosids</taxon>
        <taxon>fabids</taxon>
        <taxon>Fabales</taxon>
        <taxon>Fabaceae</taxon>
        <taxon>Caesalpinioideae</taxon>
        <taxon>Cassia clade</taxon>
        <taxon>Senna</taxon>
    </lineage>
</organism>
<reference evidence="2" key="1">
    <citation type="submission" date="2020-09" db="EMBL/GenBank/DDBJ databases">
        <title>Genome-Enabled Discovery of Anthraquinone Biosynthesis in Senna tora.</title>
        <authorList>
            <person name="Kang S.-H."/>
            <person name="Pandey R.P."/>
            <person name="Lee C.-M."/>
            <person name="Sim J.-S."/>
            <person name="Jeong J.-T."/>
            <person name="Choi B.-S."/>
            <person name="Jung M."/>
            <person name="Ginzburg D."/>
            <person name="Zhao K."/>
            <person name="Won S.Y."/>
            <person name="Oh T.-J."/>
            <person name="Yu Y."/>
            <person name="Kim N.-H."/>
            <person name="Lee O.R."/>
            <person name="Lee T.-H."/>
            <person name="Bashyal P."/>
            <person name="Kim T.-S."/>
            <person name="Lee W.-H."/>
            <person name="Kawkins C."/>
            <person name="Kim C.-K."/>
            <person name="Kim J.S."/>
            <person name="Ahn B.O."/>
            <person name="Rhee S.Y."/>
            <person name="Sohng J.K."/>
        </authorList>
    </citation>
    <scope>NUCLEOTIDE SEQUENCE</scope>
    <source>
        <tissue evidence="2">Leaf</tissue>
    </source>
</reference>
<sequence length="592" mass="65537">MERSDDGLTMEEADQVDRSSKKIKVLDLNVQPGSGKEAGVVQPVAFEPQKEGYVSFRDKLVGLPSSETADNHGKEPIMDVIVDGDEEIVSVHLGNSSDGSYEEDSDTNREQGMEREDLCPKLEFSQQEYDSWCQPWRLTLLAKLMGKTMGVGFTCNRLEKLWVMYPSHGTQEAHEGETGASVGGDEMVIRVNQGVNRAMANGVMADGGGKGNIEIYGPWIHVNRNNRRRLGNNKRIYQGGNQGSANHVAGGQRVNNGGNSRFNVLRQAENILELNEEGVSKGQEESNDKGHINGTGITKSTAEARGPISDKGKNVNLPKAVIMNNTSPTTLPPISKRTDSNVLGPKKPKVALQARSMKKHGAKVGAVEAKWKNKPNYTHTASFTNPIFSQDHGQDNGALNISLKPPDSSNSGHAHLKEAQILTSHHMDPPNDNEGDLMEEGGHIIDESLIRDLKQRHKVDFMAILETRQSGDNASNIIRKMDFDRSDRVDAIGFSGGIWCMWNFGKLFVEVILKHPQFMHLRIRQNNFSWLFTVVYGSPNARTRRELWDNLHLQCFHFLSLKVWWQCKLGVSSGRVGSVSVGLKTRPNVIGS</sequence>
<name>A0A834SE86_9FABA</name>
<evidence type="ECO:0000313" key="3">
    <source>
        <dbReference type="Proteomes" id="UP000634136"/>
    </source>
</evidence>
<feature type="region of interest" description="Disordered" evidence="1">
    <location>
        <begin position="1"/>
        <end position="21"/>
    </location>
</feature>
<dbReference type="PANTHER" id="PTHR35218">
    <property type="entry name" value="RNASE H DOMAIN-CONTAINING PROTEIN"/>
    <property type="match status" value="1"/>
</dbReference>
<dbReference type="Proteomes" id="UP000634136">
    <property type="component" value="Unassembled WGS sequence"/>
</dbReference>
<dbReference type="EMBL" id="JAAIUW010000013">
    <property type="protein sequence ID" value="KAF7801751.1"/>
    <property type="molecule type" value="Genomic_DNA"/>
</dbReference>
<protein>
    <submittedName>
        <fullName evidence="2">Uncharacterized protein</fullName>
    </submittedName>
</protein>
<feature type="region of interest" description="Disordered" evidence="1">
    <location>
        <begin position="93"/>
        <end position="114"/>
    </location>
</feature>
<evidence type="ECO:0000256" key="1">
    <source>
        <dbReference type="SAM" id="MobiDB-lite"/>
    </source>
</evidence>
<dbReference type="AlphaFoldDB" id="A0A834SE86"/>
<comment type="caution">
    <text evidence="2">The sequence shown here is derived from an EMBL/GenBank/DDBJ whole genome shotgun (WGS) entry which is preliminary data.</text>
</comment>
<dbReference type="PANTHER" id="PTHR35218:SF9">
    <property type="entry name" value="ENDONUCLEASE_EXONUCLEASE_PHOSPHATASE DOMAIN-CONTAINING PROTEIN"/>
    <property type="match status" value="1"/>
</dbReference>
<keyword evidence="3" id="KW-1185">Reference proteome</keyword>
<dbReference type="OrthoDB" id="1720282at2759"/>
<feature type="compositionally biased region" description="Basic and acidic residues" evidence="1">
    <location>
        <begin position="278"/>
        <end position="291"/>
    </location>
</feature>